<protein>
    <recommendedName>
        <fullName evidence="3">Reverse transcriptase domain-containing protein</fullName>
    </recommendedName>
</protein>
<dbReference type="WBParaSite" id="TREG1_23850.1">
    <property type="protein sequence ID" value="TREG1_23850.1"/>
    <property type="gene ID" value="TREG1_23850"/>
</dbReference>
<evidence type="ECO:0000313" key="1">
    <source>
        <dbReference type="Proteomes" id="UP000050795"/>
    </source>
</evidence>
<sequence>MPRKFITDQGTHSIRTHAVSRVKVYGELSFKVVTTSVVRQGCSLSPFLFHFIINLLMELTLTADFSDLEIDLLPGNNPVDDIVLLLGEDPEKFQSLLDTLTSSNVRTFGMLFSPSVKCMMMLQD</sequence>
<reference evidence="2" key="2">
    <citation type="submission" date="2023-11" db="UniProtKB">
        <authorList>
            <consortium name="WormBaseParasite"/>
        </authorList>
    </citation>
    <scope>IDENTIFICATION</scope>
</reference>
<proteinExistence type="predicted"/>
<evidence type="ECO:0000313" key="2">
    <source>
        <dbReference type="WBParaSite" id="TREG1_23850.1"/>
    </source>
</evidence>
<reference evidence="1" key="1">
    <citation type="submission" date="2022-06" db="EMBL/GenBank/DDBJ databases">
        <authorList>
            <person name="Berger JAMES D."/>
            <person name="Berger JAMES D."/>
        </authorList>
    </citation>
    <scope>NUCLEOTIDE SEQUENCE [LARGE SCALE GENOMIC DNA]</scope>
</reference>
<evidence type="ECO:0008006" key="3">
    <source>
        <dbReference type="Google" id="ProtNLM"/>
    </source>
</evidence>
<accession>A0AA85JJV8</accession>
<name>A0AA85JJV8_TRIRE</name>
<keyword evidence="1" id="KW-1185">Reference proteome</keyword>
<dbReference type="AlphaFoldDB" id="A0AA85JJV8"/>
<dbReference type="Proteomes" id="UP000050795">
    <property type="component" value="Unassembled WGS sequence"/>
</dbReference>
<organism evidence="1 2">
    <name type="scientific">Trichobilharzia regenti</name>
    <name type="common">Nasal bird schistosome</name>
    <dbReference type="NCBI Taxonomy" id="157069"/>
    <lineage>
        <taxon>Eukaryota</taxon>
        <taxon>Metazoa</taxon>
        <taxon>Spiralia</taxon>
        <taxon>Lophotrochozoa</taxon>
        <taxon>Platyhelminthes</taxon>
        <taxon>Trematoda</taxon>
        <taxon>Digenea</taxon>
        <taxon>Strigeidida</taxon>
        <taxon>Schistosomatoidea</taxon>
        <taxon>Schistosomatidae</taxon>
        <taxon>Trichobilharzia</taxon>
    </lineage>
</organism>